<keyword evidence="1" id="KW-1185">Reference proteome</keyword>
<accession>A0A915EHW6</accession>
<name>A0A915EHW6_9BILA</name>
<evidence type="ECO:0000313" key="2">
    <source>
        <dbReference type="WBParaSite" id="jg6073"/>
    </source>
</evidence>
<dbReference type="Proteomes" id="UP000887574">
    <property type="component" value="Unplaced"/>
</dbReference>
<organism evidence="1 2">
    <name type="scientific">Ditylenchus dipsaci</name>
    <dbReference type="NCBI Taxonomy" id="166011"/>
    <lineage>
        <taxon>Eukaryota</taxon>
        <taxon>Metazoa</taxon>
        <taxon>Ecdysozoa</taxon>
        <taxon>Nematoda</taxon>
        <taxon>Chromadorea</taxon>
        <taxon>Rhabditida</taxon>
        <taxon>Tylenchina</taxon>
        <taxon>Tylenchomorpha</taxon>
        <taxon>Sphaerularioidea</taxon>
        <taxon>Anguinidae</taxon>
        <taxon>Anguininae</taxon>
        <taxon>Ditylenchus</taxon>
    </lineage>
</organism>
<protein>
    <submittedName>
        <fullName evidence="2">Uncharacterized protein</fullName>
    </submittedName>
</protein>
<sequence>MHPTHTKPHHNVSAESLNGIIYRANFGVVSVCKFTENSSGSLQTEESENLKNLVLFLTPDNKSMQLEKDASCVLQFIVKSYEAVSLSNLYLAFHTTENHLSNQDSSLFCTSSNLRS</sequence>
<proteinExistence type="predicted"/>
<evidence type="ECO:0000313" key="1">
    <source>
        <dbReference type="Proteomes" id="UP000887574"/>
    </source>
</evidence>
<reference evidence="2" key="1">
    <citation type="submission" date="2022-11" db="UniProtKB">
        <authorList>
            <consortium name="WormBaseParasite"/>
        </authorList>
    </citation>
    <scope>IDENTIFICATION</scope>
</reference>
<dbReference type="WBParaSite" id="jg6073">
    <property type="protein sequence ID" value="jg6073"/>
    <property type="gene ID" value="jg6073"/>
</dbReference>
<dbReference type="AlphaFoldDB" id="A0A915EHW6"/>